<protein>
    <submittedName>
        <fullName evidence="3">Uncharacterized protein</fullName>
    </submittedName>
</protein>
<dbReference type="EMBL" id="JBEHCU010000704">
    <property type="protein sequence ID" value="KAL1404201.1"/>
    <property type="molecule type" value="Genomic_DNA"/>
</dbReference>
<feature type="signal peptide" evidence="2">
    <location>
        <begin position="1"/>
        <end position="26"/>
    </location>
</feature>
<evidence type="ECO:0000256" key="2">
    <source>
        <dbReference type="SAM" id="SignalP"/>
    </source>
</evidence>
<accession>A0ABD1DWU0</accession>
<proteinExistence type="predicted"/>
<evidence type="ECO:0000313" key="4">
    <source>
        <dbReference type="Proteomes" id="UP001562425"/>
    </source>
</evidence>
<feature type="region of interest" description="Disordered" evidence="1">
    <location>
        <begin position="154"/>
        <end position="180"/>
    </location>
</feature>
<sequence>MDKRRLLFNLVQGLIAVLFSSRGVTPQSLNDVLEDDSGKIHDATLEAVRANAVYHQLTDARNTMNVLSSRSSITCARYYSHAMCPFSSGRFETIVGNTKQYSPFFESVLSPGYLSSTTFWISSCIRSMPVACCSNVTYNSPVLTNRRIDTASHDLRSTVRSTTADSDPLDTLNPPSPSTR</sequence>
<reference evidence="3 4" key="1">
    <citation type="submission" date="2024-05" db="EMBL/GenBank/DDBJ databases">
        <title>Culex pipiens pipiens assembly and annotation.</title>
        <authorList>
            <person name="Alout H."/>
            <person name="Durand T."/>
        </authorList>
    </citation>
    <scope>NUCLEOTIDE SEQUENCE [LARGE SCALE GENOMIC DNA]</scope>
    <source>
        <strain evidence="3">HA-2024</strain>
        <tissue evidence="3">Whole body</tissue>
    </source>
</reference>
<dbReference type="Proteomes" id="UP001562425">
    <property type="component" value="Unassembled WGS sequence"/>
</dbReference>
<organism evidence="3 4">
    <name type="scientific">Culex pipiens pipiens</name>
    <name type="common">Northern house mosquito</name>
    <dbReference type="NCBI Taxonomy" id="38569"/>
    <lineage>
        <taxon>Eukaryota</taxon>
        <taxon>Metazoa</taxon>
        <taxon>Ecdysozoa</taxon>
        <taxon>Arthropoda</taxon>
        <taxon>Hexapoda</taxon>
        <taxon>Insecta</taxon>
        <taxon>Pterygota</taxon>
        <taxon>Neoptera</taxon>
        <taxon>Endopterygota</taxon>
        <taxon>Diptera</taxon>
        <taxon>Nematocera</taxon>
        <taxon>Culicoidea</taxon>
        <taxon>Culicidae</taxon>
        <taxon>Culicinae</taxon>
        <taxon>Culicini</taxon>
        <taxon>Culex</taxon>
        <taxon>Culex</taxon>
    </lineage>
</organism>
<comment type="caution">
    <text evidence="3">The sequence shown here is derived from an EMBL/GenBank/DDBJ whole genome shotgun (WGS) entry which is preliminary data.</text>
</comment>
<keyword evidence="4" id="KW-1185">Reference proteome</keyword>
<feature type="chain" id="PRO_5044880636" evidence="2">
    <location>
        <begin position="27"/>
        <end position="180"/>
    </location>
</feature>
<evidence type="ECO:0000313" key="3">
    <source>
        <dbReference type="EMBL" id="KAL1404201.1"/>
    </source>
</evidence>
<evidence type="ECO:0000256" key="1">
    <source>
        <dbReference type="SAM" id="MobiDB-lite"/>
    </source>
</evidence>
<dbReference type="AlphaFoldDB" id="A0ABD1DWU0"/>
<name>A0ABD1DWU0_CULPP</name>
<gene>
    <name evidence="3" type="ORF">pipiens_005440</name>
</gene>
<keyword evidence="2" id="KW-0732">Signal</keyword>